<dbReference type="InterPro" id="IPR047123">
    <property type="entry name" value="MYADM-like"/>
</dbReference>
<dbReference type="Proteomes" id="UP001311232">
    <property type="component" value="Unassembled WGS sequence"/>
</dbReference>
<dbReference type="InterPro" id="IPR008253">
    <property type="entry name" value="Marvel"/>
</dbReference>
<feature type="transmembrane region" description="Helical" evidence="8">
    <location>
        <begin position="442"/>
        <end position="468"/>
    </location>
</feature>
<evidence type="ECO:0000256" key="2">
    <source>
        <dbReference type="ARBA" id="ARBA00022692"/>
    </source>
</evidence>
<feature type="transmembrane region" description="Helical" evidence="8">
    <location>
        <begin position="279"/>
        <end position="300"/>
    </location>
</feature>
<evidence type="ECO:0000256" key="5">
    <source>
        <dbReference type="ARBA" id="ARBA00023136"/>
    </source>
</evidence>
<dbReference type="AlphaFoldDB" id="A0AAV9RWR3"/>
<sequence>MGIVNDVKDTLSKAVFNPSSLLSGRGGLHMAQIILCLVTFVLGLFRGGSSHTYWNYAMFTWAFCPIMTLFITIIEMFGLDIVLNMFCMDWGDFTTGMAMSSSLMTISVAITYANFYACLKCLYGWIVTVFAFLCGFLYILEVLKDKFLDKKKGSYLAALPGFFKVLEAFVSCMIFVSLTGYRGKPALILCVIAYIIPFPILPLIIATNIFKKLKNCLPFNLDRLPAYHGVPPLPDWLVCQLIPPASRQELWFERCFLKSPGPGNPNLSRMCGPFNGFQGILRLLEIIFSAVALIIVIIRGRMVVPWGVWCEFVWVFCIIVPMVLLVVESRKWHILLAAFLPNWADLTCGLTEVCGIMMISATVAFAAVFVCLTCIADILCFIFSLAATVCFLIDGVKQKMTHPSGYMSSLRGSLRILEAFVACVTLTAAIDHFMRGEWFYKPFGMVLCAIIFGVCLLVTAVIIVLNLLKLLQCLLVFKLSLLELVFNVVAVVLYLLAVILWTVFGYRRYMYNPYTCIKCAFADMNAVTVGSILNLFLYTVDLILSLKSL</sequence>
<evidence type="ECO:0000259" key="9">
    <source>
        <dbReference type="PROSITE" id="PS51225"/>
    </source>
</evidence>
<proteinExistence type="inferred from homology"/>
<evidence type="ECO:0000256" key="8">
    <source>
        <dbReference type="SAM" id="Phobius"/>
    </source>
</evidence>
<gene>
    <name evidence="10" type="ORF">CRENBAI_023831</name>
</gene>
<comment type="subcellular location">
    <subcellularLocation>
        <location evidence="1">Membrane</location>
        <topology evidence="1">Multi-pass membrane protein</topology>
    </subcellularLocation>
</comment>
<evidence type="ECO:0000256" key="1">
    <source>
        <dbReference type="ARBA" id="ARBA00004141"/>
    </source>
</evidence>
<name>A0AAV9RWR3_9TELE</name>
<evidence type="ECO:0000313" key="11">
    <source>
        <dbReference type="Proteomes" id="UP001311232"/>
    </source>
</evidence>
<comment type="similarity">
    <text evidence="6">Belongs to the MAL family.</text>
</comment>
<keyword evidence="3" id="KW-0677">Repeat</keyword>
<feature type="transmembrane region" description="Helical" evidence="8">
    <location>
        <begin position="524"/>
        <end position="544"/>
    </location>
</feature>
<dbReference type="GO" id="GO:0016020">
    <property type="term" value="C:membrane"/>
    <property type="evidence" value="ECO:0007669"/>
    <property type="project" value="UniProtKB-SubCell"/>
</dbReference>
<protein>
    <recommendedName>
        <fullName evidence="9">MARVEL domain-containing protein</fullName>
    </recommendedName>
</protein>
<feature type="transmembrane region" description="Helical" evidence="8">
    <location>
        <begin position="186"/>
        <end position="210"/>
    </location>
</feature>
<feature type="transmembrane region" description="Helical" evidence="8">
    <location>
        <begin position="480"/>
        <end position="504"/>
    </location>
</feature>
<feature type="transmembrane region" description="Helical" evidence="8">
    <location>
        <begin position="122"/>
        <end position="143"/>
    </location>
</feature>
<dbReference type="PROSITE" id="PS51225">
    <property type="entry name" value="MARVEL"/>
    <property type="match status" value="2"/>
</dbReference>
<feature type="transmembrane region" description="Helical" evidence="8">
    <location>
        <begin position="414"/>
        <end position="430"/>
    </location>
</feature>
<keyword evidence="11" id="KW-1185">Reference proteome</keyword>
<feature type="transmembrane region" description="Helical" evidence="8">
    <location>
        <begin position="95"/>
        <end position="116"/>
    </location>
</feature>
<evidence type="ECO:0000256" key="3">
    <source>
        <dbReference type="ARBA" id="ARBA00022737"/>
    </source>
</evidence>
<feature type="domain" description="MARVEL" evidence="9">
    <location>
        <begin position="273"/>
        <end position="403"/>
    </location>
</feature>
<dbReference type="EMBL" id="JAHHUM010001225">
    <property type="protein sequence ID" value="KAK5613315.1"/>
    <property type="molecule type" value="Genomic_DNA"/>
</dbReference>
<keyword evidence="2 7" id="KW-0812">Transmembrane</keyword>
<reference evidence="10 11" key="1">
    <citation type="submission" date="2021-06" db="EMBL/GenBank/DDBJ databases">
        <authorList>
            <person name="Palmer J.M."/>
        </authorList>
    </citation>
    <scope>NUCLEOTIDE SEQUENCE [LARGE SCALE GENOMIC DNA]</scope>
    <source>
        <strain evidence="10 11">MEX-2019</strain>
        <tissue evidence="10">Muscle</tissue>
    </source>
</reference>
<evidence type="ECO:0000256" key="7">
    <source>
        <dbReference type="PROSITE-ProRule" id="PRU00581"/>
    </source>
</evidence>
<feature type="transmembrane region" description="Helical" evidence="8">
    <location>
        <begin position="155"/>
        <end position="180"/>
    </location>
</feature>
<organism evidence="10 11">
    <name type="scientific">Crenichthys baileyi</name>
    <name type="common">White River springfish</name>
    <dbReference type="NCBI Taxonomy" id="28760"/>
    <lineage>
        <taxon>Eukaryota</taxon>
        <taxon>Metazoa</taxon>
        <taxon>Chordata</taxon>
        <taxon>Craniata</taxon>
        <taxon>Vertebrata</taxon>
        <taxon>Euteleostomi</taxon>
        <taxon>Actinopterygii</taxon>
        <taxon>Neopterygii</taxon>
        <taxon>Teleostei</taxon>
        <taxon>Neoteleostei</taxon>
        <taxon>Acanthomorphata</taxon>
        <taxon>Ovalentaria</taxon>
        <taxon>Atherinomorphae</taxon>
        <taxon>Cyprinodontiformes</taxon>
        <taxon>Goodeidae</taxon>
        <taxon>Crenichthys</taxon>
    </lineage>
</organism>
<dbReference type="PANTHER" id="PTHR17068:SF12">
    <property type="entry name" value="MYELOID-ASSOCIATED DIFFERENTIATION MARKER-LIKE PROTEIN 2"/>
    <property type="match status" value="1"/>
</dbReference>
<evidence type="ECO:0000313" key="10">
    <source>
        <dbReference type="EMBL" id="KAK5613315.1"/>
    </source>
</evidence>
<evidence type="ECO:0000256" key="6">
    <source>
        <dbReference type="ARBA" id="ARBA00034721"/>
    </source>
</evidence>
<feature type="transmembrane region" description="Helical" evidence="8">
    <location>
        <begin position="58"/>
        <end position="83"/>
    </location>
</feature>
<dbReference type="PANTHER" id="PTHR17068">
    <property type="entry name" value="MYELOID-ASSOCIATED DIFFERENTIATION MARKER MYADM FAMILY MEMBER"/>
    <property type="match status" value="1"/>
</dbReference>
<feature type="domain" description="MARVEL" evidence="9">
    <location>
        <begin position="20"/>
        <end position="150"/>
    </location>
</feature>
<keyword evidence="5 7" id="KW-0472">Membrane</keyword>
<feature type="transmembrane region" description="Helical" evidence="8">
    <location>
        <begin position="365"/>
        <end position="393"/>
    </location>
</feature>
<feature type="transmembrane region" description="Helical" evidence="8">
    <location>
        <begin position="306"/>
        <end position="327"/>
    </location>
</feature>
<feature type="transmembrane region" description="Helical" evidence="8">
    <location>
        <begin position="27"/>
        <end position="46"/>
    </location>
</feature>
<keyword evidence="4 8" id="KW-1133">Transmembrane helix</keyword>
<comment type="caution">
    <text evidence="10">The sequence shown here is derived from an EMBL/GenBank/DDBJ whole genome shotgun (WGS) entry which is preliminary data.</text>
</comment>
<evidence type="ECO:0000256" key="4">
    <source>
        <dbReference type="ARBA" id="ARBA00022989"/>
    </source>
</evidence>
<accession>A0AAV9RWR3</accession>